<dbReference type="InterPro" id="IPR041796">
    <property type="entry name" value="Mre11_N"/>
</dbReference>
<evidence type="ECO:0000313" key="10">
    <source>
        <dbReference type="EMBL" id="EGC04780.1"/>
    </source>
</evidence>
<evidence type="ECO:0000259" key="9">
    <source>
        <dbReference type="Pfam" id="PF12320"/>
    </source>
</evidence>
<dbReference type="InterPro" id="IPR050535">
    <property type="entry name" value="DNA_Repair-Maintenance_Comp"/>
</dbReference>
<evidence type="ECO:0000259" key="8">
    <source>
        <dbReference type="Pfam" id="PF00149"/>
    </source>
</evidence>
<keyword evidence="7" id="KW-0255">Endonuclease</keyword>
<evidence type="ECO:0000256" key="6">
    <source>
        <dbReference type="ARBA" id="ARBA00022839"/>
    </source>
</evidence>
<dbReference type="EMBL" id="ADKM02000008">
    <property type="protein sequence ID" value="EGC04780.1"/>
    <property type="molecule type" value="Genomic_DNA"/>
</dbReference>
<evidence type="ECO:0000256" key="4">
    <source>
        <dbReference type="ARBA" id="ARBA00022722"/>
    </source>
</evidence>
<dbReference type="GO" id="GO:0004519">
    <property type="term" value="F:endonuclease activity"/>
    <property type="evidence" value="ECO:0007669"/>
    <property type="project" value="UniProtKB-KW"/>
</dbReference>
<dbReference type="Pfam" id="PF12320">
    <property type="entry name" value="SbcD_C"/>
    <property type="match status" value="1"/>
</dbReference>
<keyword evidence="7" id="KW-0235">DNA replication</keyword>
<accession>E9S7E0</accession>
<keyword evidence="11" id="KW-1185">Reference proteome</keyword>
<keyword evidence="5 7" id="KW-0378">Hydrolase</keyword>
<dbReference type="InterPro" id="IPR029052">
    <property type="entry name" value="Metallo-depent_PP-like"/>
</dbReference>
<evidence type="ECO:0000313" key="11">
    <source>
        <dbReference type="Proteomes" id="UP000004259"/>
    </source>
</evidence>
<evidence type="ECO:0000256" key="2">
    <source>
        <dbReference type="ARBA" id="ARBA00011322"/>
    </source>
</evidence>
<keyword evidence="4 7" id="KW-0540">Nuclease</keyword>
<dbReference type="Gene3D" id="3.60.21.10">
    <property type="match status" value="1"/>
</dbReference>
<dbReference type="eggNOG" id="COG0420">
    <property type="taxonomic scope" value="Bacteria"/>
</dbReference>
<dbReference type="GO" id="GO:0006260">
    <property type="term" value="P:DNA replication"/>
    <property type="evidence" value="ECO:0007669"/>
    <property type="project" value="UniProtKB-KW"/>
</dbReference>
<dbReference type="GO" id="GO:0006310">
    <property type="term" value="P:DNA recombination"/>
    <property type="evidence" value="ECO:0007669"/>
    <property type="project" value="UniProtKB-KW"/>
</dbReference>
<dbReference type="InterPro" id="IPR026843">
    <property type="entry name" value="SbcD_C"/>
</dbReference>
<organism evidence="10 11">
    <name type="scientific">Ruminococcus albus 8</name>
    <dbReference type="NCBI Taxonomy" id="246199"/>
    <lineage>
        <taxon>Bacteria</taxon>
        <taxon>Bacillati</taxon>
        <taxon>Bacillota</taxon>
        <taxon>Clostridia</taxon>
        <taxon>Eubacteriales</taxon>
        <taxon>Oscillospiraceae</taxon>
        <taxon>Ruminococcus</taxon>
    </lineage>
</organism>
<dbReference type="Pfam" id="PF00149">
    <property type="entry name" value="Metallophos"/>
    <property type="match status" value="1"/>
</dbReference>
<reference evidence="10 11" key="1">
    <citation type="submission" date="2011-02" db="EMBL/GenBank/DDBJ databases">
        <authorList>
            <person name="Nelson K.E."/>
            <person name="Sutton G."/>
            <person name="Torralba M."/>
            <person name="Durkin S."/>
            <person name="Harkins D."/>
            <person name="Montgomery R."/>
            <person name="Ziemer C."/>
            <person name="Klaassens E."/>
            <person name="Ocuiv P."/>
            <person name="Morrison M."/>
        </authorList>
    </citation>
    <scope>NUCLEOTIDE SEQUENCE [LARGE SCALE GENOMIC DNA]</scope>
    <source>
        <strain evidence="10 11">8</strain>
    </source>
</reference>
<dbReference type="InterPro" id="IPR004593">
    <property type="entry name" value="SbcD"/>
</dbReference>
<name>E9S7E0_RUMAL</name>
<feature type="domain" description="Calcineurin-like phosphoesterase" evidence="8">
    <location>
        <begin position="1"/>
        <end position="213"/>
    </location>
</feature>
<comment type="function">
    <text evidence="7">SbcCD cleaves DNA hairpin structures. These structures can inhibit DNA replication and are intermediates in certain DNA recombination reactions. The complex acts as a 3'-&gt;5' double strand exonuclease that can open hairpins. It also has a 5' single-strand endonuclease activity.</text>
</comment>
<evidence type="ECO:0000256" key="1">
    <source>
        <dbReference type="ARBA" id="ARBA00010555"/>
    </source>
</evidence>
<dbReference type="RefSeq" id="WP_002846802.1">
    <property type="nucleotide sequence ID" value="NZ_ADKM02000008.1"/>
</dbReference>
<protein>
    <recommendedName>
        <fullName evidence="3 7">Nuclease SbcCD subunit D</fullName>
    </recommendedName>
</protein>
<dbReference type="PANTHER" id="PTHR30337">
    <property type="entry name" value="COMPONENT OF ATP-DEPENDENT DSDNA EXONUCLEASE"/>
    <property type="match status" value="1"/>
</dbReference>
<dbReference type="AlphaFoldDB" id="E9S7E0"/>
<comment type="caution">
    <text evidence="10">The sequence shown here is derived from an EMBL/GenBank/DDBJ whole genome shotgun (WGS) entry which is preliminary data.</text>
</comment>
<keyword evidence="7" id="KW-0233">DNA recombination</keyword>
<proteinExistence type="inferred from homology"/>
<dbReference type="InterPro" id="IPR004843">
    <property type="entry name" value="Calcineurin-like_PHP"/>
</dbReference>
<evidence type="ECO:0000256" key="7">
    <source>
        <dbReference type="RuleBase" id="RU363069"/>
    </source>
</evidence>
<gene>
    <name evidence="7 10" type="primary">sbcD</name>
    <name evidence="10" type="ORF">CUS_6151</name>
</gene>
<dbReference type="SUPFAM" id="SSF56300">
    <property type="entry name" value="Metallo-dependent phosphatases"/>
    <property type="match status" value="1"/>
</dbReference>
<dbReference type="Proteomes" id="UP000004259">
    <property type="component" value="Unassembled WGS sequence"/>
</dbReference>
<evidence type="ECO:0000256" key="5">
    <source>
        <dbReference type="ARBA" id="ARBA00022801"/>
    </source>
</evidence>
<sequence>MKLAHIADLHLGKRLDNFSLYEDQQHILTQIIDIALKEYCDGILIAGDVYDKSMPSAEAVRLFNDFLTKLSKTDLSVYIISGNHDSPERVDYASEMLKKADIHICAEYNGKPDIVTVSDGYGELDICLMPFVKPSTVRAYHPDAEIESYTDMMRTVIKESGIDLDRRCVMVCHQFITGSSTCDSEYAAVGTLDNIDASVFEGFDYVALGHLHSPQNVGKNARYSGTPLKYSVSEIAHKKSVTIVELKGKGEVEISTVPLTPLRDMIPLKGRYDALMSQEFYKDLDLDAFYSITLTDEDEIPYVLNKLRTVYKNIVSLNYDNIRTRTETVITGEVSTETKSPLELFSSLFTQQMGREMDEAQSEYVRNLIEEIWGNEE</sequence>
<comment type="subunit">
    <text evidence="2 7">Heterodimer of SbcC and SbcD.</text>
</comment>
<feature type="domain" description="Nuclease SbcCD subunit D C-terminal" evidence="9">
    <location>
        <begin position="261"/>
        <end position="352"/>
    </location>
</feature>
<dbReference type="STRING" id="246199.CUS_6151"/>
<dbReference type="OrthoDB" id="9773856at2"/>
<comment type="similarity">
    <text evidence="1 7">Belongs to the SbcD family.</text>
</comment>
<dbReference type="CDD" id="cd00840">
    <property type="entry name" value="MPP_Mre11_N"/>
    <property type="match status" value="1"/>
</dbReference>
<dbReference type="PANTHER" id="PTHR30337:SF0">
    <property type="entry name" value="NUCLEASE SBCCD SUBUNIT D"/>
    <property type="match status" value="1"/>
</dbReference>
<keyword evidence="6 7" id="KW-0269">Exonuclease</keyword>
<dbReference type="NCBIfam" id="TIGR00619">
    <property type="entry name" value="sbcd"/>
    <property type="match status" value="1"/>
</dbReference>
<dbReference type="GO" id="GO:0008408">
    <property type="term" value="F:3'-5' exonuclease activity"/>
    <property type="evidence" value="ECO:0007669"/>
    <property type="project" value="InterPro"/>
</dbReference>
<evidence type="ECO:0000256" key="3">
    <source>
        <dbReference type="ARBA" id="ARBA00013365"/>
    </source>
</evidence>